<dbReference type="EMBL" id="QOPD01000003">
    <property type="protein sequence ID" value="RCL38376.1"/>
    <property type="molecule type" value="Genomic_DNA"/>
</dbReference>
<organism evidence="3 4">
    <name type="scientific">SAR86 cluster bacterium</name>
    <dbReference type="NCBI Taxonomy" id="2030880"/>
    <lineage>
        <taxon>Bacteria</taxon>
        <taxon>Pseudomonadati</taxon>
        <taxon>Pseudomonadota</taxon>
        <taxon>Gammaproteobacteria</taxon>
        <taxon>SAR86 cluster</taxon>
    </lineage>
</organism>
<dbReference type="AlphaFoldDB" id="A0A368BNW1"/>
<dbReference type="InterPro" id="IPR004143">
    <property type="entry name" value="BPL_LPL_catalytic"/>
</dbReference>
<gene>
    <name evidence="3" type="ORF">DBW97_02405</name>
</gene>
<dbReference type="InterPro" id="IPR004408">
    <property type="entry name" value="Biotin_CoA_COase_ligase"/>
</dbReference>
<dbReference type="Proteomes" id="UP000252147">
    <property type="component" value="Unassembled WGS sequence"/>
</dbReference>
<name>A0A368BNW1_9GAMM</name>
<evidence type="ECO:0000313" key="4">
    <source>
        <dbReference type="Proteomes" id="UP000252147"/>
    </source>
</evidence>
<reference evidence="3 4" key="1">
    <citation type="journal article" date="2018" name="Microbiome">
        <title>Fine metagenomic profile of the Mediterranean stratified and mixed water columns revealed by assembly and recruitment.</title>
        <authorList>
            <person name="Haro-Moreno J.M."/>
            <person name="Lopez-Perez M."/>
            <person name="De La Torre J.R."/>
            <person name="Picazo A."/>
            <person name="Camacho A."/>
            <person name="Rodriguez-Valera F."/>
        </authorList>
    </citation>
    <scope>NUCLEOTIDE SEQUENCE [LARGE SCALE GENOMIC DNA]</scope>
    <source>
        <strain evidence="3">MED-G83</strain>
    </source>
</reference>
<feature type="domain" description="BPL/LPL catalytic" evidence="2">
    <location>
        <begin position="13"/>
        <end position="129"/>
    </location>
</feature>
<dbReference type="InterPro" id="IPR045864">
    <property type="entry name" value="aa-tRNA-synth_II/BPL/LPL"/>
</dbReference>
<dbReference type="SUPFAM" id="SSF55681">
    <property type="entry name" value="Class II aaRS and biotin synthetases"/>
    <property type="match status" value="1"/>
</dbReference>
<protein>
    <submittedName>
        <fullName evidence="3">Biotin--[acetyl-CoA-carboxylase] ligase</fullName>
        <ecNumber evidence="3">6.3.4.15</ecNumber>
    </submittedName>
</protein>
<dbReference type="CDD" id="cd16442">
    <property type="entry name" value="BPL"/>
    <property type="match status" value="1"/>
</dbReference>
<evidence type="ECO:0000313" key="3">
    <source>
        <dbReference type="EMBL" id="RCL38376.1"/>
    </source>
</evidence>
<dbReference type="PANTHER" id="PTHR12835">
    <property type="entry name" value="BIOTIN PROTEIN LIGASE"/>
    <property type="match status" value="1"/>
</dbReference>
<dbReference type="Pfam" id="PF03099">
    <property type="entry name" value="BPL_LplA_LipB"/>
    <property type="match status" value="1"/>
</dbReference>
<dbReference type="NCBIfam" id="TIGR00121">
    <property type="entry name" value="birA_ligase"/>
    <property type="match status" value="1"/>
</dbReference>
<dbReference type="GO" id="GO:0004077">
    <property type="term" value="F:biotin--[biotin carboxyl-carrier protein] ligase activity"/>
    <property type="evidence" value="ECO:0007669"/>
    <property type="project" value="UniProtKB-EC"/>
</dbReference>
<comment type="caution">
    <text evidence="3">The sequence shown here is derived from an EMBL/GenBank/DDBJ whole genome shotgun (WGS) entry which is preliminary data.</text>
</comment>
<dbReference type="EC" id="6.3.4.15" evidence="3"/>
<evidence type="ECO:0000259" key="2">
    <source>
        <dbReference type="Pfam" id="PF03099"/>
    </source>
</evidence>
<dbReference type="GO" id="GO:0005737">
    <property type="term" value="C:cytoplasm"/>
    <property type="evidence" value="ECO:0007669"/>
    <property type="project" value="TreeGrafter"/>
</dbReference>
<proteinExistence type="predicted"/>
<dbReference type="PANTHER" id="PTHR12835:SF5">
    <property type="entry name" value="BIOTIN--PROTEIN LIGASE"/>
    <property type="match status" value="1"/>
</dbReference>
<keyword evidence="1 3" id="KW-0436">Ligase</keyword>
<sequence>MPSEFNRIHYEEVTSTNDVCKEEHKKSSIITVITADKQTRGRGRNNKAWASPKGNISFSFGYTCSGLIDGLSVKAGLTVAKTISKSLGRPVKLKWPNDLIFQSKKIGGILVEAENVKEKFILVIGIGINFSIVPEETHWGDLDIDDYKLKEKFISELIKNLLKDIVDDPSPDWHREWNEFCVHLNQEVELENNETYIFKGVNNLGRMIGEKSSQTYVISESSLKVKGLY</sequence>
<evidence type="ECO:0000256" key="1">
    <source>
        <dbReference type="ARBA" id="ARBA00022598"/>
    </source>
</evidence>
<dbReference type="Gene3D" id="3.30.930.10">
    <property type="entry name" value="Bira Bifunctional Protein, Domain 2"/>
    <property type="match status" value="1"/>
</dbReference>
<accession>A0A368BNW1</accession>